<keyword evidence="2" id="KW-1185">Reference proteome</keyword>
<gene>
    <name evidence="1" type="ORF">SAMN05216178_0348</name>
</gene>
<dbReference type="Proteomes" id="UP000198982">
    <property type="component" value="Unassembled WGS sequence"/>
</dbReference>
<dbReference type="AlphaFoldDB" id="A0A1H4JEE3"/>
<dbReference type="Pfam" id="PF14350">
    <property type="entry name" value="Beta_protein"/>
    <property type="match status" value="1"/>
</dbReference>
<reference evidence="2" key="1">
    <citation type="submission" date="2016-10" db="EMBL/GenBank/DDBJ databases">
        <authorList>
            <person name="Varghese N."/>
            <person name="Submissions S."/>
        </authorList>
    </citation>
    <scope>NUCLEOTIDE SEQUENCE [LARGE SCALE GENOMIC DNA]</scope>
    <source>
        <strain evidence="2">DSM 9751</strain>
    </source>
</reference>
<dbReference type="EMBL" id="FNTJ01000001">
    <property type="protein sequence ID" value="SEB44455.1"/>
    <property type="molecule type" value="Genomic_DNA"/>
</dbReference>
<organism evidence="1 2">
    <name type="scientific">Pseudomonas saponiphila</name>
    <dbReference type="NCBI Taxonomy" id="556534"/>
    <lineage>
        <taxon>Bacteria</taxon>
        <taxon>Pseudomonadati</taxon>
        <taxon>Pseudomonadota</taxon>
        <taxon>Gammaproteobacteria</taxon>
        <taxon>Pseudomonadales</taxon>
        <taxon>Pseudomonadaceae</taxon>
        <taxon>Pseudomonas</taxon>
    </lineage>
</organism>
<dbReference type="RefSeq" id="WP_092309241.1">
    <property type="nucleotide sequence ID" value="NZ_FNTJ01000001.1"/>
</dbReference>
<accession>A0A1H4JEE3</accession>
<sequence>MAKFPQHPRYVPIIKWQSWEQRALEKVEAAHVHRMQPCIEVRTSKQHLNLLGKLQAVWPHDVLVDYANPSGQLTHVRQNELLDFMQHAVQQKIPASPVLGPAYVASMGAKFMKLATSLPSVVIRLRLGALAVPNDKLQLVQGAYTYLKSAGIDSALIVDLGVSPKEWLPVQIASFSQDLRSLSAIGYKSVHVVSGAYPASLASVKTGSATFKRSDWAFWSDVNASVPDLKVGFGDYGTLSPGWTEDILELRSNRIAIRYTRGDDWLILRADGKTTNDSIAISEILVSTYPQDFKGAGYSFGDEILAERADPNFPVKKKRCGHYHITEGWSHHIAYVLKEQY</sequence>
<evidence type="ECO:0000313" key="1">
    <source>
        <dbReference type="EMBL" id="SEB44455.1"/>
    </source>
</evidence>
<proteinExistence type="predicted"/>
<protein>
    <submittedName>
        <fullName evidence="1">Beta protein</fullName>
    </submittedName>
</protein>
<dbReference type="InterPro" id="IPR025683">
    <property type="entry name" value="Protein_beta"/>
</dbReference>
<evidence type="ECO:0000313" key="2">
    <source>
        <dbReference type="Proteomes" id="UP000198982"/>
    </source>
</evidence>
<name>A0A1H4JEE3_9PSED</name>